<protein>
    <submittedName>
        <fullName evidence="2">Uncharacterized protein</fullName>
    </submittedName>
</protein>
<evidence type="ECO:0000256" key="1">
    <source>
        <dbReference type="SAM" id="MobiDB-lite"/>
    </source>
</evidence>
<sequence length="170" mass="18240">MVEFQRVDAEQAGGPRHDRKELRLRCGGRTPSEVTPDEPPRERADEGIVQPRGQQQMPPGEAARLAGDGTPRSAQHLVPSAFDEVVGGPHVVVAQHLGSLGDDVGLVRGVLAQHDPMARQNLSAPPLGPDLVHRGEEDVEVAVTEAVDEPRDGVLDRDGSDAGRHDRVDD</sequence>
<keyword evidence="3" id="KW-1185">Reference proteome</keyword>
<dbReference type="Proteomes" id="UP001501288">
    <property type="component" value="Unassembled WGS sequence"/>
</dbReference>
<reference evidence="2 3" key="1">
    <citation type="journal article" date="2019" name="Int. J. Syst. Evol. Microbiol.">
        <title>The Global Catalogue of Microorganisms (GCM) 10K type strain sequencing project: providing services to taxonomists for standard genome sequencing and annotation.</title>
        <authorList>
            <consortium name="The Broad Institute Genomics Platform"/>
            <consortium name="The Broad Institute Genome Sequencing Center for Infectious Disease"/>
            <person name="Wu L."/>
            <person name="Ma J."/>
        </authorList>
    </citation>
    <scope>NUCLEOTIDE SEQUENCE [LARGE SCALE GENOMIC DNA]</scope>
    <source>
        <strain evidence="2 3">JCM 14588</strain>
    </source>
</reference>
<organism evidence="2 3">
    <name type="scientific">Dermacoccus barathri</name>
    <dbReference type="NCBI Taxonomy" id="322601"/>
    <lineage>
        <taxon>Bacteria</taxon>
        <taxon>Bacillati</taxon>
        <taxon>Actinomycetota</taxon>
        <taxon>Actinomycetes</taxon>
        <taxon>Micrococcales</taxon>
        <taxon>Dermacoccaceae</taxon>
        <taxon>Dermacoccus</taxon>
    </lineage>
</organism>
<feature type="region of interest" description="Disordered" evidence="1">
    <location>
        <begin position="144"/>
        <end position="170"/>
    </location>
</feature>
<evidence type="ECO:0000313" key="2">
    <source>
        <dbReference type="EMBL" id="GAA1544239.1"/>
    </source>
</evidence>
<feature type="compositionally biased region" description="Basic and acidic residues" evidence="1">
    <location>
        <begin position="1"/>
        <end position="24"/>
    </location>
</feature>
<gene>
    <name evidence="2" type="ORF">GCM10009762_17030</name>
</gene>
<name>A0ABN2BNL2_9MICO</name>
<proteinExistence type="predicted"/>
<evidence type="ECO:0000313" key="3">
    <source>
        <dbReference type="Proteomes" id="UP001501288"/>
    </source>
</evidence>
<feature type="region of interest" description="Disordered" evidence="1">
    <location>
        <begin position="1"/>
        <end position="74"/>
    </location>
</feature>
<dbReference type="EMBL" id="BAAANV010000037">
    <property type="protein sequence ID" value="GAA1544239.1"/>
    <property type="molecule type" value="Genomic_DNA"/>
</dbReference>
<feature type="compositionally biased region" description="Basic and acidic residues" evidence="1">
    <location>
        <begin position="148"/>
        <end position="170"/>
    </location>
</feature>
<accession>A0ABN2BNL2</accession>
<comment type="caution">
    <text evidence="2">The sequence shown here is derived from an EMBL/GenBank/DDBJ whole genome shotgun (WGS) entry which is preliminary data.</text>
</comment>